<evidence type="ECO:0000256" key="12">
    <source>
        <dbReference type="SAM" id="MobiDB-lite"/>
    </source>
</evidence>
<feature type="domain" description="C2H2-type" evidence="13">
    <location>
        <begin position="335"/>
        <end position="362"/>
    </location>
</feature>
<dbReference type="PROSITE" id="PS50157">
    <property type="entry name" value="ZINC_FINGER_C2H2_2"/>
    <property type="match status" value="9"/>
</dbReference>
<dbReference type="FunFam" id="3.30.160.60:FF:000624">
    <property type="entry name" value="zinc finger protein 697"/>
    <property type="match status" value="1"/>
</dbReference>
<evidence type="ECO:0000256" key="8">
    <source>
        <dbReference type="ARBA" id="ARBA00023125"/>
    </source>
</evidence>
<keyword evidence="9" id="KW-0804">Transcription</keyword>
<dbReference type="EMBL" id="LR899012">
    <property type="protein sequence ID" value="CAD7086827.1"/>
    <property type="molecule type" value="Genomic_DNA"/>
</dbReference>
<organism evidence="14 15">
    <name type="scientific">Hermetia illucens</name>
    <name type="common">Black soldier fly</name>
    <dbReference type="NCBI Taxonomy" id="343691"/>
    <lineage>
        <taxon>Eukaryota</taxon>
        <taxon>Metazoa</taxon>
        <taxon>Ecdysozoa</taxon>
        <taxon>Arthropoda</taxon>
        <taxon>Hexapoda</taxon>
        <taxon>Insecta</taxon>
        <taxon>Pterygota</taxon>
        <taxon>Neoptera</taxon>
        <taxon>Endopterygota</taxon>
        <taxon>Diptera</taxon>
        <taxon>Brachycera</taxon>
        <taxon>Stratiomyomorpha</taxon>
        <taxon>Stratiomyidae</taxon>
        <taxon>Hermetiinae</taxon>
        <taxon>Hermetia</taxon>
    </lineage>
</organism>
<dbReference type="GO" id="GO:0005634">
    <property type="term" value="C:nucleus"/>
    <property type="evidence" value="ECO:0007669"/>
    <property type="project" value="UniProtKB-SubCell"/>
</dbReference>
<feature type="domain" description="C2H2-type" evidence="13">
    <location>
        <begin position="223"/>
        <end position="250"/>
    </location>
</feature>
<feature type="domain" description="C2H2-type" evidence="13">
    <location>
        <begin position="391"/>
        <end position="418"/>
    </location>
</feature>
<evidence type="ECO:0000256" key="7">
    <source>
        <dbReference type="ARBA" id="ARBA00023015"/>
    </source>
</evidence>
<protein>
    <recommendedName>
        <fullName evidence="13">C2H2-type domain-containing protein</fullName>
    </recommendedName>
</protein>
<proteinExistence type="inferred from homology"/>
<evidence type="ECO:0000256" key="4">
    <source>
        <dbReference type="ARBA" id="ARBA00022737"/>
    </source>
</evidence>
<evidence type="ECO:0000256" key="5">
    <source>
        <dbReference type="ARBA" id="ARBA00022771"/>
    </source>
</evidence>
<dbReference type="FunFam" id="3.30.160.60:FF:000100">
    <property type="entry name" value="Zinc finger 45-like"/>
    <property type="match status" value="1"/>
</dbReference>
<dbReference type="PROSITE" id="PS00028">
    <property type="entry name" value="ZINC_FINGER_C2H2_1"/>
    <property type="match status" value="9"/>
</dbReference>
<sequence length="601" mass="69276">MATMEAAYEDVYDFFIKEEKDVEKLVADKNGCNTEIRNIDFSVPTPKCGEVLVACTGNFTFVCSLCSKCFPELEKFGVHIREEHMKLKTEDEKLELAEDRQDPLYTFVTDAKRVSQASEDSDDNAGDNTNDPSVKEESEDEIQLSALKQSLKQELPSKTETPESASPSEDGKKHVCDICGRGYMHRRSYQAHIKKAHVPGMKPLKPLKLLADIPALNFPIDETTCKYCDKQFEDTETLQAHLSTHTGRKRFVCRYCHKTFSCRTTRLQHLSTHTGERHYKCPHCPKTFSGKSNLTSHIRAHLKIKNYSCDYCDKRFVQSSEKKVHELTHTGEKPHQCEECGQRYPTSNKLNEHLRRHKNIKNYKCEICGKAFYGLNLLKNHMPTHTGEKPFTCNICGQSFPRKKSLKTHKQLHSGEKKYAASPSVPGGIILFNISLDELAEKQRDVGKEIFRQHTNYRKEPRERRTLPSLVQRLNLAQKLWDDFETTDNIIRTKYESSTDHPYFDMDYYQEIQKAKTPTSEKPQDRAQPTASHPNLSTNQPSSIRTSWAASIDKQESLIRALKRLLVITDTVSRSKTYLQHKIKGVERYSTQLEELHYNIW</sequence>
<keyword evidence="8" id="KW-0238">DNA-binding</keyword>
<keyword evidence="15" id="KW-1185">Reference proteome</keyword>
<gene>
    <name evidence="14" type="ORF">HERILL_LOCUS9570</name>
</gene>
<dbReference type="PANTHER" id="PTHR16515:SF49">
    <property type="entry name" value="GASTRULA ZINC FINGER PROTEIN XLCGF49.1-LIKE-RELATED"/>
    <property type="match status" value="1"/>
</dbReference>
<dbReference type="InterPro" id="IPR036236">
    <property type="entry name" value="Znf_C2H2_sf"/>
</dbReference>
<evidence type="ECO:0000256" key="11">
    <source>
        <dbReference type="PROSITE-ProRule" id="PRU00042"/>
    </source>
</evidence>
<feature type="region of interest" description="Disordered" evidence="12">
    <location>
        <begin position="113"/>
        <end position="173"/>
    </location>
</feature>
<dbReference type="Pfam" id="PF00096">
    <property type="entry name" value="zf-C2H2"/>
    <property type="match status" value="5"/>
</dbReference>
<feature type="compositionally biased region" description="Polar residues" evidence="12">
    <location>
        <begin position="516"/>
        <end position="543"/>
    </location>
</feature>
<dbReference type="InParanoid" id="A0A7R8YV28"/>
<dbReference type="OrthoDB" id="427030at2759"/>
<evidence type="ECO:0000259" key="13">
    <source>
        <dbReference type="PROSITE" id="PS50157"/>
    </source>
</evidence>
<keyword evidence="7" id="KW-0805">Transcription regulation</keyword>
<feature type="domain" description="C2H2-type" evidence="13">
    <location>
        <begin position="251"/>
        <end position="278"/>
    </location>
</feature>
<dbReference type="InterPro" id="IPR050331">
    <property type="entry name" value="Zinc_finger"/>
</dbReference>
<dbReference type="PANTHER" id="PTHR16515">
    <property type="entry name" value="PR DOMAIN ZINC FINGER PROTEIN"/>
    <property type="match status" value="1"/>
</dbReference>
<name>A0A7R8YV28_HERIL</name>
<feature type="domain" description="C2H2-type" evidence="13">
    <location>
        <begin position="174"/>
        <end position="197"/>
    </location>
</feature>
<feature type="domain" description="C2H2-type" evidence="13">
    <location>
        <begin position="279"/>
        <end position="306"/>
    </location>
</feature>
<evidence type="ECO:0000256" key="2">
    <source>
        <dbReference type="ARBA" id="ARBA00006991"/>
    </source>
</evidence>
<keyword evidence="5 11" id="KW-0863">Zinc-finger</keyword>
<evidence type="ECO:0000256" key="10">
    <source>
        <dbReference type="ARBA" id="ARBA00023242"/>
    </source>
</evidence>
<comment type="similarity">
    <text evidence="2">Belongs to the krueppel C2H2-type zinc-finger protein family.</text>
</comment>
<dbReference type="GO" id="GO:0003677">
    <property type="term" value="F:DNA binding"/>
    <property type="evidence" value="ECO:0007669"/>
    <property type="project" value="UniProtKB-KW"/>
</dbReference>
<reference evidence="14 15" key="1">
    <citation type="submission" date="2020-11" db="EMBL/GenBank/DDBJ databases">
        <authorList>
            <person name="Wallbank WR R."/>
            <person name="Pardo Diaz C."/>
            <person name="Kozak K."/>
            <person name="Martin S."/>
            <person name="Jiggins C."/>
            <person name="Moest M."/>
            <person name="Warren A I."/>
            <person name="Generalovic N T."/>
            <person name="Byers J.R.P. K."/>
            <person name="Montejo-Kovacevich G."/>
            <person name="Yen C E."/>
        </authorList>
    </citation>
    <scope>NUCLEOTIDE SEQUENCE [LARGE SCALE GENOMIC DNA]</scope>
</reference>
<comment type="subcellular location">
    <subcellularLocation>
        <location evidence="1">Nucleus</location>
    </subcellularLocation>
</comment>
<dbReference type="Proteomes" id="UP000594454">
    <property type="component" value="Chromosome 4"/>
</dbReference>
<keyword evidence="6" id="KW-0862">Zinc</keyword>
<evidence type="ECO:0000313" key="14">
    <source>
        <dbReference type="EMBL" id="CAD7086827.1"/>
    </source>
</evidence>
<dbReference type="SMART" id="SM00355">
    <property type="entry name" value="ZnF_C2H2"/>
    <property type="match status" value="9"/>
</dbReference>
<dbReference type="GO" id="GO:0002009">
    <property type="term" value="P:morphogenesis of an epithelium"/>
    <property type="evidence" value="ECO:0007669"/>
    <property type="project" value="UniProtKB-ARBA"/>
</dbReference>
<dbReference type="SUPFAM" id="SSF57667">
    <property type="entry name" value="beta-beta-alpha zinc fingers"/>
    <property type="match status" value="5"/>
</dbReference>
<keyword evidence="10" id="KW-0539">Nucleus</keyword>
<dbReference type="FunFam" id="3.30.160.60:FF:000145">
    <property type="entry name" value="Zinc finger protein 574"/>
    <property type="match status" value="1"/>
</dbReference>
<feature type="region of interest" description="Disordered" evidence="12">
    <location>
        <begin position="515"/>
        <end position="543"/>
    </location>
</feature>
<evidence type="ECO:0000256" key="6">
    <source>
        <dbReference type="ARBA" id="ARBA00022833"/>
    </source>
</evidence>
<dbReference type="Gene3D" id="3.30.160.60">
    <property type="entry name" value="Classic Zinc Finger"/>
    <property type="match status" value="7"/>
</dbReference>
<keyword evidence="4" id="KW-0677">Repeat</keyword>
<evidence type="ECO:0000256" key="1">
    <source>
        <dbReference type="ARBA" id="ARBA00004123"/>
    </source>
</evidence>
<feature type="domain" description="C2H2-type" evidence="13">
    <location>
        <begin position="307"/>
        <end position="334"/>
    </location>
</feature>
<dbReference type="GO" id="GO:0000122">
    <property type="term" value="P:negative regulation of transcription by RNA polymerase II"/>
    <property type="evidence" value="ECO:0007669"/>
    <property type="project" value="UniProtKB-ARBA"/>
</dbReference>
<dbReference type="AlphaFoldDB" id="A0A7R8YV28"/>
<dbReference type="FunFam" id="3.30.160.60:FF:001480">
    <property type="entry name" value="Si:cabz01071911.3"/>
    <property type="match status" value="1"/>
</dbReference>
<accession>A0A7R8YV28</accession>
<dbReference type="GO" id="GO:0008270">
    <property type="term" value="F:zinc ion binding"/>
    <property type="evidence" value="ECO:0007669"/>
    <property type="project" value="UniProtKB-KW"/>
</dbReference>
<keyword evidence="3" id="KW-0479">Metal-binding</keyword>
<dbReference type="GO" id="GO:0048598">
    <property type="term" value="P:embryonic morphogenesis"/>
    <property type="evidence" value="ECO:0007669"/>
    <property type="project" value="UniProtKB-ARBA"/>
</dbReference>
<dbReference type="InterPro" id="IPR013087">
    <property type="entry name" value="Znf_C2H2_type"/>
</dbReference>
<feature type="domain" description="C2H2-type" evidence="13">
    <location>
        <begin position="363"/>
        <end position="390"/>
    </location>
</feature>
<evidence type="ECO:0000256" key="3">
    <source>
        <dbReference type="ARBA" id="ARBA00022723"/>
    </source>
</evidence>
<evidence type="ECO:0000313" key="15">
    <source>
        <dbReference type="Proteomes" id="UP000594454"/>
    </source>
</evidence>
<feature type="domain" description="C2H2-type" evidence="13">
    <location>
        <begin position="61"/>
        <end position="89"/>
    </location>
</feature>
<dbReference type="FunFam" id="3.30.160.60:FF:001465">
    <property type="entry name" value="Zinc finger protein 560"/>
    <property type="match status" value="1"/>
</dbReference>
<evidence type="ECO:0000256" key="9">
    <source>
        <dbReference type="ARBA" id="ARBA00023163"/>
    </source>
</evidence>